<comment type="caution">
    <text evidence="1">The sequence shown here is derived from an EMBL/GenBank/DDBJ whole genome shotgun (WGS) entry which is preliminary data.</text>
</comment>
<dbReference type="EMBL" id="JBBPBM010000003">
    <property type="protein sequence ID" value="KAK8593192.1"/>
    <property type="molecule type" value="Genomic_DNA"/>
</dbReference>
<reference evidence="1 2" key="1">
    <citation type="journal article" date="2024" name="G3 (Bethesda)">
        <title>Genome assembly of Hibiscus sabdariffa L. provides insights into metabolisms of medicinal natural products.</title>
        <authorList>
            <person name="Kim T."/>
        </authorList>
    </citation>
    <scope>NUCLEOTIDE SEQUENCE [LARGE SCALE GENOMIC DNA]</scope>
    <source>
        <strain evidence="1">TK-2024</strain>
        <tissue evidence="1">Old leaves</tissue>
    </source>
</reference>
<protein>
    <submittedName>
        <fullName evidence="1">Uncharacterized protein</fullName>
    </submittedName>
</protein>
<gene>
    <name evidence="1" type="ORF">V6N12_045276</name>
</gene>
<dbReference type="InterPro" id="IPR032675">
    <property type="entry name" value="LRR_dom_sf"/>
</dbReference>
<accession>A0ABR2G2A5</accession>
<name>A0ABR2G2A5_9ROSI</name>
<dbReference type="InterPro" id="IPR046959">
    <property type="entry name" value="PRK1-6/SRF4-like"/>
</dbReference>
<organism evidence="1 2">
    <name type="scientific">Hibiscus sabdariffa</name>
    <name type="common">roselle</name>
    <dbReference type="NCBI Taxonomy" id="183260"/>
    <lineage>
        <taxon>Eukaryota</taxon>
        <taxon>Viridiplantae</taxon>
        <taxon>Streptophyta</taxon>
        <taxon>Embryophyta</taxon>
        <taxon>Tracheophyta</taxon>
        <taxon>Spermatophyta</taxon>
        <taxon>Magnoliopsida</taxon>
        <taxon>eudicotyledons</taxon>
        <taxon>Gunneridae</taxon>
        <taxon>Pentapetalae</taxon>
        <taxon>rosids</taxon>
        <taxon>malvids</taxon>
        <taxon>Malvales</taxon>
        <taxon>Malvaceae</taxon>
        <taxon>Malvoideae</taxon>
        <taxon>Hibiscus</taxon>
    </lineage>
</organism>
<dbReference type="PANTHER" id="PTHR48007:SF4">
    <property type="entry name" value="LEUCINE-RICH REPEAT RECEPTOR-LIKE PROTEIN KINASE PXC1"/>
    <property type="match status" value="1"/>
</dbReference>
<evidence type="ECO:0000313" key="2">
    <source>
        <dbReference type="Proteomes" id="UP001472677"/>
    </source>
</evidence>
<keyword evidence="2" id="KW-1185">Reference proteome</keyword>
<sequence length="198" mass="22678">MSIHEWLSPEWVRCEEDWVTDLRLPDVALSGKIPIGILGNLTQLRTVSLRLNSLTGQLPSDLALCWNNLSGSMSNLSSLKSLAHFNVSNNLSMLLGLIFYKGFLLNSRESDDRLLIWYLTKFGEWVMVSEASTEEDGYGEVTNTFENMWDLTSDMDLLMELLEEYTLETALVDLIDHSLQAVWLNSENHMRLIRFELT</sequence>
<proteinExistence type="predicted"/>
<dbReference type="SUPFAM" id="SSF52058">
    <property type="entry name" value="L domain-like"/>
    <property type="match status" value="1"/>
</dbReference>
<dbReference type="Gene3D" id="3.80.10.10">
    <property type="entry name" value="Ribonuclease Inhibitor"/>
    <property type="match status" value="1"/>
</dbReference>
<dbReference type="Proteomes" id="UP001472677">
    <property type="component" value="Unassembled WGS sequence"/>
</dbReference>
<dbReference type="PANTHER" id="PTHR48007">
    <property type="entry name" value="LEUCINE-RICH REPEAT RECEPTOR-LIKE PROTEIN KINASE PXC1"/>
    <property type="match status" value="1"/>
</dbReference>
<evidence type="ECO:0000313" key="1">
    <source>
        <dbReference type="EMBL" id="KAK8593192.1"/>
    </source>
</evidence>